<comment type="caution">
    <text evidence="2">The sequence shown here is derived from an EMBL/GenBank/DDBJ whole genome shotgun (WGS) entry which is preliminary data.</text>
</comment>
<dbReference type="InterPro" id="IPR019660">
    <property type="entry name" value="Put_sensory_transdc_reg_YbjN"/>
</dbReference>
<name>A0A5C5VQC3_9PLAN</name>
<proteinExistence type="predicted"/>
<dbReference type="Pfam" id="PF10722">
    <property type="entry name" value="YbjN"/>
    <property type="match status" value="1"/>
</dbReference>
<evidence type="ECO:0000313" key="2">
    <source>
        <dbReference type="EMBL" id="TWT40135.1"/>
    </source>
</evidence>
<feature type="chain" id="PRO_5023043311" evidence="1">
    <location>
        <begin position="21"/>
        <end position="278"/>
    </location>
</feature>
<protein>
    <submittedName>
        <fullName evidence="2">Uncharacterized protein</fullName>
    </submittedName>
</protein>
<reference evidence="2 3" key="1">
    <citation type="submission" date="2019-02" db="EMBL/GenBank/DDBJ databases">
        <title>Deep-cultivation of Planctomycetes and their phenomic and genomic characterization uncovers novel biology.</title>
        <authorList>
            <person name="Wiegand S."/>
            <person name="Jogler M."/>
            <person name="Boedeker C."/>
            <person name="Pinto D."/>
            <person name="Vollmers J."/>
            <person name="Rivas-Marin E."/>
            <person name="Kohn T."/>
            <person name="Peeters S.H."/>
            <person name="Heuer A."/>
            <person name="Rast P."/>
            <person name="Oberbeckmann S."/>
            <person name="Bunk B."/>
            <person name="Jeske O."/>
            <person name="Meyerdierks A."/>
            <person name="Storesund J.E."/>
            <person name="Kallscheuer N."/>
            <person name="Luecker S."/>
            <person name="Lage O.M."/>
            <person name="Pohl T."/>
            <person name="Merkel B.J."/>
            <person name="Hornburger P."/>
            <person name="Mueller R.-W."/>
            <person name="Bruemmer F."/>
            <person name="Labrenz M."/>
            <person name="Spormann A.M."/>
            <person name="Op Den Camp H."/>
            <person name="Overmann J."/>
            <person name="Amann R."/>
            <person name="Jetten M.S.M."/>
            <person name="Mascher T."/>
            <person name="Medema M.H."/>
            <person name="Devos D.P."/>
            <person name="Kaster A.-K."/>
            <person name="Ovreas L."/>
            <person name="Rohde M."/>
            <person name="Galperin M.Y."/>
            <person name="Jogler C."/>
        </authorList>
    </citation>
    <scope>NUCLEOTIDE SEQUENCE [LARGE SCALE GENOMIC DNA]</scope>
    <source>
        <strain evidence="2 3">KOR42</strain>
    </source>
</reference>
<gene>
    <name evidence="2" type="ORF">KOR42_49830</name>
</gene>
<evidence type="ECO:0000313" key="3">
    <source>
        <dbReference type="Proteomes" id="UP000317243"/>
    </source>
</evidence>
<dbReference type="Proteomes" id="UP000317243">
    <property type="component" value="Unassembled WGS sequence"/>
</dbReference>
<dbReference type="EMBL" id="SIHI01000054">
    <property type="protein sequence ID" value="TWT40135.1"/>
    <property type="molecule type" value="Genomic_DNA"/>
</dbReference>
<keyword evidence="1" id="KW-0732">Signal</keyword>
<accession>A0A5C5VQC3</accession>
<feature type="signal peptide" evidence="1">
    <location>
        <begin position="1"/>
        <end position="20"/>
    </location>
</feature>
<dbReference type="RefSeq" id="WP_146512288.1">
    <property type="nucleotide sequence ID" value="NZ_SIHI01000054.1"/>
</dbReference>
<evidence type="ECO:0000256" key="1">
    <source>
        <dbReference type="SAM" id="SignalP"/>
    </source>
</evidence>
<keyword evidence="3" id="KW-1185">Reference proteome</keyword>
<dbReference type="OrthoDB" id="269902at2"/>
<dbReference type="AlphaFoldDB" id="A0A5C5VQC3"/>
<organism evidence="2 3">
    <name type="scientific">Thalassoglobus neptunius</name>
    <dbReference type="NCBI Taxonomy" id="1938619"/>
    <lineage>
        <taxon>Bacteria</taxon>
        <taxon>Pseudomonadati</taxon>
        <taxon>Planctomycetota</taxon>
        <taxon>Planctomycetia</taxon>
        <taxon>Planctomycetales</taxon>
        <taxon>Planctomycetaceae</taxon>
        <taxon>Thalassoglobus</taxon>
    </lineage>
</organism>
<sequence length="278" mass="30815" precursor="true">MRILSLIVLLLTVATSPVDAQQPEESQIKSLENLMQFFQRIGINSQADLEQGFIAIPVKKEAFDAVHVVRWATSDGVVHFIQVIPLKVAPERIGALESAIVRLNHSYPVPGLGFNHETGTLYFRMTVPFAPAGYLTEQETQEYFGYCINQAYQFVPTLTELVEGRVEPDNILQYHRQVLQNSLGPYGVWKKTAAGSEWVLTVKTNGETTLQRDGEVVVDSMAKVEGTTITFDDINGSLAANDPGVYEFTAKDGQLTFTKKSDTSTGREQILTGDAWAR</sequence>